<name>A0A6A4PNY9_LUPAL</name>
<keyword evidence="12" id="KW-0269">Exonuclease</keyword>
<gene>
    <name evidence="18" type="ORF">Lalb_Chr12g0209081</name>
</gene>
<comment type="similarity">
    <text evidence="5">Belongs to the CAF1 family.</text>
</comment>
<dbReference type="GO" id="GO:0046872">
    <property type="term" value="F:metal ion binding"/>
    <property type="evidence" value="ECO:0007669"/>
    <property type="project" value="UniProtKB-KW"/>
</dbReference>
<keyword evidence="19" id="KW-1185">Reference proteome</keyword>
<dbReference type="GO" id="GO:0030014">
    <property type="term" value="C:CCR4-NOT complex"/>
    <property type="evidence" value="ECO:0007669"/>
    <property type="project" value="InterPro"/>
</dbReference>
<evidence type="ECO:0000256" key="12">
    <source>
        <dbReference type="ARBA" id="ARBA00022839"/>
    </source>
</evidence>
<dbReference type="InterPro" id="IPR039637">
    <property type="entry name" value="CNOT7/CNOT8/Pop2"/>
</dbReference>
<accession>A0A6A4PNY9</accession>
<keyword evidence="10" id="KW-0479">Metal-binding</keyword>
<dbReference type="OrthoDB" id="1430631at2759"/>
<dbReference type="SUPFAM" id="SSF53098">
    <property type="entry name" value="Ribonuclease H-like"/>
    <property type="match status" value="1"/>
</dbReference>
<keyword evidence="13" id="KW-0694">RNA-binding</keyword>
<dbReference type="EC" id="3.1.13.4" evidence="7"/>
<comment type="function">
    <text evidence="17">Ubiquitous transcription factor required for a diverse set of processes. It is a component of the CCR4 complex involved in the control of gene expression.</text>
</comment>
<dbReference type="GO" id="GO:0005737">
    <property type="term" value="C:cytoplasm"/>
    <property type="evidence" value="ECO:0007669"/>
    <property type="project" value="UniProtKB-SubCell"/>
</dbReference>
<dbReference type="InterPro" id="IPR006941">
    <property type="entry name" value="RNase_CAF1"/>
</dbReference>
<evidence type="ECO:0000256" key="6">
    <source>
        <dbReference type="ARBA" id="ARBA00011757"/>
    </source>
</evidence>
<proteinExistence type="inferred from homology"/>
<comment type="cofactor">
    <cofactor evidence="2">
        <name>a divalent metal cation</name>
        <dbReference type="ChEBI" id="CHEBI:60240"/>
    </cofactor>
</comment>
<evidence type="ECO:0000256" key="13">
    <source>
        <dbReference type="ARBA" id="ARBA00022884"/>
    </source>
</evidence>
<protein>
    <recommendedName>
        <fullName evidence="7">poly(A)-specific ribonuclease</fullName>
        <ecNumber evidence="7">3.1.13.4</ecNumber>
    </recommendedName>
</protein>
<keyword evidence="8" id="KW-0963">Cytoplasm</keyword>
<keyword evidence="9" id="KW-0540">Nuclease</keyword>
<dbReference type="Pfam" id="PF04857">
    <property type="entry name" value="CAF1"/>
    <property type="match status" value="1"/>
</dbReference>
<organism evidence="18 19">
    <name type="scientific">Lupinus albus</name>
    <name type="common">White lupine</name>
    <name type="synonym">Lupinus termis</name>
    <dbReference type="NCBI Taxonomy" id="3870"/>
    <lineage>
        <taxon>Eukaryota</taxon>
        <taxon>Viridiplantae</taxon>
        <taxon>Streptophyta</taxon>
        <taxon>Embryophyta</taxon>
        <taxon>Tracheophyta</taxon>
        <taxon>Spermatophyta</taxon>
        <taxon>Magnoliopsida</taxon>
        <taxon>eudicotyledons</taxon>
        <taxon>Gunneridae</taxon>
        <taxon>Pentapetalae</taxon>
        <taxon>rosids</taxon>
        <taxon>fabids</taxon>
        <taxon>Fabales</taxon>
        <taxon>Fabaceae</taxon>
        <taxon>Papilionoideae</taxon>
        <taxon>50 kb inversion clade</taxon>
        <taxon>genistoids sensu lato</taxon>
        <taxon>core genistoids</taxon>
        <taxon>Genisteae</taxon>
        <taxon>Lupinus</taxon>
    </lineage>
</organism>
<evidence type="ECO:0000256" key="11">
    <source>
        <dbReference type="ARBA" id="ARBA00022801"/>
    </source>
</evidence>
<evidence type="ECO:0000256" key="2">
    <source>
        <dbReference type="ARBA" id="ARBA00001968"/>
    </source>
</evidence>
<sequence length="286" mass="32859">MEPNLKPLVVRQVWGHNLIPEFSLITKLITRYSFIAMDTQFPGFVFHYPTTESFNHHNLTPSDNYSLLKANVDALKLIQVGFTLSDAVGNLPDLGTKYRYIWQFNFRDFNLARDIYAPDSISLLQRQGINFAYNATYGIHSACFGHLMISCGLLYNYNLTWLTFHGSHDFGFLVKIITRRALPTRLEDFLWFVKVMFADNIYDVKHMMGFCPSLFGGLDRVARTLNVNREGKSHQAGSDSLLASNVFQKIKDTFLNGEHKKHASVLFGLEIDICTKIQDFEDYIDM</sequence>
<evidence type="ECO:0000256" key="5">
    <source>
        <dbReference type="ARBA" id="ARBA00008372"/>
    </source>
</evidence>
<evidence type="ECO:0000256" key="15">
    <source>
        <dbReference type="ARBA" id="ARBA00023163"/>
    </source>
</evidence>
<dbReference type="Gene3D" id="3.30.420.10">
    <property type="entry name" value="Ribonuclease H-like superfamily/Ribonuclease H"/>
    <property type="match status" value="1"/>
</dbReference>
<dbReference type="InterPro" id="IPR036397">
    <property type="entry name" value="RNaseH_sf"/>
</dbReference>
<dbReference type="GO" id="GO:0005634">
    <property type="term" value="C:nucleus"/>
    <property type="evidence" value="ECO:0007669"/>
    <property type="project" value="UniProtKB-SubCell"/>
</dbReference>
<evidence type="ECO:0000256" key="8">
    <source>
        <dbReference type="ARBA" id="ARBA00022490"/>
    </source>
</evidence>
<evidence type="ECO:0000256" key="17">
    <source>
        <dbReference type="ARBA" id="ARBA00025148"/>
    </source>
</evidence>
<dbReference type="InterPro" id="IPR012337">
    <property type="entry name" value="RNaseH-like_sf"/>
</dbReference>
<evidence type="ECO:0000256" key="4">
    <source>
        <dbReference type="ARBA" id="ARBA00004496"/>
    </source>
</evidence>
<dbReference type="PANTHER" id="PTHR10797">
    <property type="entry name" value="CCR4-NOT TRANSCRIPTION COMPLEX SUBUNIT"/>
    <property type="match status" value="1"/>
</dbReference>
<evidence type="ECO:0000256" key="14">
    <source>
        <dbReference type="ARBA" id="ARBA00023015"/>
    </source>
</evidence>
<keyword evidence="15" id="KW-0804">Transcription</keyword>
<dbReference type="AlphaFoldDB" id="A0A6A4PNY9"/>
<evidence type="ECO:0000256" key="3">
    <source>
        <dbReference type="ARBA" id="ARBA00004123"/>
    </source>
</evidence>
<evidence type="ECO:0000313" key="19">
    <source>
        <dbReference type="Proteomes" id="UP000447434"/>
    </source>
</evidence>
<comment type="caution">
    <text evidence="18">The sequence shown here is derived from an EMBL/GenBank/DDBJ whole genome shotgun (WGS) entry which is preliminary data.</text>
</comment>
<evidence type="ECO:0000256" key="9">
    <source>
        <dbReference type="ARBA" id="ARBA00022722"/>
    </source>
</evidence>
<keyword evidence="16" id="KW-0539">Nucleus</keyword>
<dbReference type="EMBL" id="WOCE01000012">
    <property type="protein sequence ID" value="KAE9603301.1"/>
    <property type="molecule type" value="Genomic_DNA"/>
</dbReference>
<evidence type="ECO:0000256" key="7">
    <source>
        <dbReference type="ARBA" id="ARBA00012161"/>
    </source>
</evidence>
<comment type="catalytic activity">
    <reaction evidence="1">
        <text>Exonucleolytic cleavage of poly(A) to 5'-AMP.</text>
        <dbReference type="EC" id="3.1.13.4"/>
    </reaction>
</comment>
<comment type="subcellular location">
    <subcellularLocation>
        <location evidence="4">Cytoplasm</location>
    </subcellularLocation>
    <subcellularLocation>
        <location evidence="3">Nucleus</location>
    </subcellularLocation>
</comment>
<evidence type="ECO:0000256" key="1">
    <source>
        <dbReference type="ARBA" id="ARBA00001663"/>
    </source>
</evidence>
<evidence type="ECO:0000313" key="18">
    <source>
        <dbReference type="EMBL" id="KAE9603301.1"/>
    </source>
</evidence>
<reference evidence="19" key="1">
    <citation type="journal article" date="2020" name="Nat. Commun.">
        <title>Genome sequence of the cluster root forming white lupin.</title>
        <authorList>
            <person name="Hufnagel B."/>
            <person name="Marques A."/>
            <person name="Soriano A."/>
            <person name="Marques L."/>
            <person name="Divol F."/>
            <person name="Doumas P."/>
            <person name="Sallet E."/>
            <person name="Mancinotti D."/>
            <person name="Carrere S."/>
            <person name="Marande W."/>
            <person name="Arribat S."/>
            <person name="Keller J."/>
            <person name="Huneau C."/>
            <person name="Blein T."/>
            <person name="Aime D."/>
            <person name="Laguerre M."/>
            <person name="Taylor J."/>
            <person name="Schubert V."/>
            <person name="Nelson M."/>
            <person name="Geu-Flores F."/>
            <person name="Crespi M."/>
            <person name="Gallardo-Guerrero K."/>
            <person name="Delaux P.-M."/>
            <person name="Salse J."/>
            <person name="Berges H."/>
            <person name="Guyot R."/>
            <person name="Gouzy J."/>
            <person name="Peret B."/>
        </authorList>
    </citation>
    <scope>NUCLEOTIDE SEQUENCE [LARGE SCALE GENOMIC DNA]</scope>
    <source>
        <strain evidence="19">cv. Amiga</strain>
    </source>
</reference>
<keyword evidence="11" id="KW-0378">Hydrolase</keyword>
<evidence type="ECO:0000256" key="16">
    <source>
        <dbReference type="ARBA" id="ARBA00023242"/>
    </source>
</evidence>
<comment type="subunit">
    <text evidence="6">Component of the CCR4-NOT complex, at least composed of CRR4 and CAF1 proteins.</text>
</comment>
<dbReference type="Proteomes" id="UP000447434">
    <property type="component" value="Chromosome 12"/>
</dbReference>
<dbReference type="GO" id="GO:0003723">
    <property type="term" value="F:RNA binding"/>
    <property type="evidence" value="ECO:0007669"/>
    <property type="project" value="UniProtKB-KW"/>
</dbReference>
<evidence type="ECO:0000256" key="10">
    <source>
        <dbReference type="ARBA" id="ARBA00022723"/>
    </source>
</evidence>
<dbReference type="GO" id="GO:0004535">
    <property type="term" value="F:poly(A)-specific ribonuclease activity"/>
    <property type="evidence" value="ECO:0007669"/>
    <property type="project" value="UniProtKB-EC"/>
</dbReference>
<keyword evidence="14" id="KW-0805">Transcription regulation</keyword>